<feature type="chain" id="PRO_5039256950" evidence="2">
    <location>
        <begin position="24"/>
        <end position="1378"/>
    </location>
</feature>
<dbReference type="EMBL" id="JADPIE010000004">
    <property type="protein sequence ID" value="MBF8436981.1"/>
    <property type="molecule type" value="Genomic_DNA"/>
</dbReference>
<dbReference type="PROSITE" id="PS51257">
    <property type="entry name" value="PROKAR_LIPOPROTEIN"/>
    <property type="match status" value="1"/>
</dbReference>
<name>A0A931AVP4_9FIRM</name>
<sequence>MNIKSTKKFLFMSFIIVLLLAFTGCDSVSDNFGSSGSYYDSDIRVVINNGGYLSEDDLNDIARQLRLNRGDELIVNSIEDVGENEPVIYATIKNLRGENTVEIGHQVYGSSSRLINNGSDNTKFTLDGDVDPGIGRDDDQNDNGDENDNDGGPSGSFVDVSVEKSSMADILELTFVDYDQLGRTFQVFVKVLEHDEIEEQSYIKTLDDLEAGDKSLDIGMYDDYAYADIKLLDSHGRVLAKALDYEFDENTNEIEFDVLEEPEDFEESEVSALASIQSRSQSDYLAKYTMDLRSNYQDDWVDLELASGYTRGLPSRLFTINHIGIDRSFDFDDVSDSFNNIFDREHEMSGSQIDNMDIYYRLNDQTDFQNARTHEVAGNQDEIIANLTSLYLDPDEHEDVNAEGDAPYARASAAISLDYEELGDDEQYIYTVNVHGFEDGLAGIPAARRFAVGSPTSDAREFGNEIEHTSGSELSELTVYILGMDTGDIEGDGDEDAPYKIDNAEQLSGMLRYAEGDERNEDNYYILTSNINMDDVEDWHPIGSENFQFQGHLDGQNHVISNLTIDRDGRGGLFGEIGEDGLIKNLRLSNFDITGDRFVGTLASRNMGKIKNVTFADPSTVTGNFSDIGGLVGQNFNEGSIINSEFEGTVDFNGDETARVGGFVGSNIDGTIEDSYAYIDSVNGVYEVGGFVGFNNSQGIRGSSATGNIDGFEKVGGFVGLNEGLIENSSFYDGTVSGDGDSIGGFAGANNIYDVGGLDHITVADANVNGIDAIGGVVGTNRAGVNNSSVNTVDISGEYHIGGLVGYNREDGDVRNSDFTGGLTGIDEVGGLVGRNTAGSDYSGDIPGGVFYNSIDESLDLNSDGDNVDILIGYNTGAYGDNTGYGYLEVAGFEINDDFIEPNGELLRRQTPEAEMEIIVYISNTGDINTVQDIEVTLSSLELEDDIIEVEDDFELARNADGEFVIEFNAMYIENFDEEVIINVETNDDEAYGVFTITDELNDDADLNNLEIEIEDIEDGIDYIDQEMGVLNPEFGVDDEEKEYEVFVSHKHDYIDIIAELSDELGRIDVTVDEEESFQVDNEEEFRVNLNDPGDETEINILVTAENSSVTEEYKIIVERESSPTEPKINIDNSSVNTNPEEVYAAAVDVEFEFIIEIEGLQELYDFYQETDDDNTNEIYIKNPFEDKEDRNGDQILEDDHIILEFKNSDIEEGGKVIVVQQETLNVPLKNDNYDVFIDSIDIEDEDEINLIGVEDINKPIDTIEVKPLDLKIEGTVDLSEIEGEDSDNGGIIRIELDGGSDNYSTIDINEEEQEYKYSFEVKSGANHSLSVQLKNGLAYNYEIEYQTEGKGEKFDIEVKVEYENIIKDFEIIEKNDQ</sequence>
<feature type="domain" description="GLUG" evidence="3">
    <location>
        <begin position="797"/>
        <end position="821"/>
    </location>
</feature>
<dbReference type="Gene3D" id="2.160.20.110">
    <property type="match status" value="2"/>
</dbReference>
<reference evidence="5" key="1">
    <citation type="submission" date="2020-11" db="EMBL/GenBank/DDBJ databases">
        <title>Halonatronomonas betainensis gen. nov., sp. nov. a novel haloalkaliphilic representative of the family Halanaerobiacae capable of betaine degradation.</title>
        <authorList>
            <person name="Boltyanskaya Y."/>
            <person name="Kevbrin V."/>
            <person name="Detkova E."/>
            <person name="Grouzdev D.S."/>
            <person name="Koziaeva V."/>
            <person name="Zhilina T."/>
        </authorList>
    </citation>
    <scope>NUCLEOTIDE SEQUENCE</scope>
    <source>
        <strain evidence="5">Z-7014</strain>
    </source>
</reference>
<evidence type="ECO:0000259" key="4">
    <source>
        <dbReference type="Pfam" id="PF12733"/>
    </source>
</evidence>
<feature type="region of interest" description="Disordered" evidence="1">
    <location>
        <begin position="120"/>
        <end position="157"/>
    </location>
</feature>
<feature type="domain" description="Cadherin-like beta-sandwich-like" evidence="4">
    <location>
        <begin position="1038"/>
        <end position="1121"/>
    </location>
</feature>
<protein>
    <submittedName>
        <fullName evidence="5">Cadherin-like beta sandwich domain-containing protein</fullName>
    </submittedName>
</protein>
<dbReference type="InterPro" id="IPR025883">
    <property type="entry name" value="Cadherin-like_domain"/>
</dbReference>
<dbReference type="Proteomes" id="UP000621436">
    <property type="component" value="Unassembled WGS sequence"/>
</dbReference>
<evidence type="ECO:0000313" key="6">
    <source>
        <dbReference type="Proteomes" id="UP000621436"/>
    </source>
</evidence>
<keyword evidence="6" id="KW-1185">Reference proteome</keyword>
<keyword evidence="2" id="KW-0732">Signal</keyword>
<proteinExistence type="predicted"/>
<feature type="domain" description="GLUG" evidence="3">
    <location>
        <begin position="628"/>
        <end position="650"/>
    </location>
</feature>
<dbReference type="Pfam" id="PF12733">
    <property type="entry name" value="Cadherin-like"/>
    <property type="match status" value="1"/>
</dbReference>
<dbReference type="RefSeq" id="WP_270453910.1">
    <property type="nucleotide sequence ID" value="NZ_JADPIE010000004.1"/>
</dbReference>
<comment type="caution">
    <text evidence="5">The sequence shown here is derived from an EMBL/GenBank/DDBJ whole genome shotgun (WGS) entry which is preliminary data.</text>
</comment>
<gene>
    <name evidence="5" type="ORF">I0Q91_07830</name>
</gene>
<evidence type="ECO:0000313" key="5">
    <source>
        <dbReference type="EMBL" id="MBF8436981.1"/>
    </source>
</evidence>
<accession>A0A931AVP4</accession>
<evidence type="ECO:0000259" key="3">
    <source>
        <dbReference type="Pfam" id="PF07581"/>
    </source>
</evidence>
<feature type="compositionally biased region" description="Acidic residues" evidence="1">
    <location>
        <begin position="139"/>
        <end position="149"/>
    </location>
</feature>
<feature type="signal peptide" evidence="2">
    <location>
        <begin position="1"/>
        <end position="23"/>
    </location>
</feature>
<dbReference type="Pfam" id="PF07581">
    <property type="entry name" value="Glug"/>
    <property type="match status" value="2"/>
</dbReference>
<dbReference type="InterPro" id="IPR011493">
    <property type="entry name" value="GLUG"/>
</dbReference>
<organism evidence="5 6">
    <name type="scientific">Halonatronomonas betaini</name>
    <dbReference type="NCBI Taxonomy" id="2778430"/>
    <lineage>
        <taxon>Bacteria</taxon>
        <taxon>Bacillati</taxon>
        <taxon>Bacillota</taxon>
        <taxon>Clostridia</taxon>
        <taxon>Halanaerobiales</taxon>
        <taxon>Halarsenatibacteraceae</taxon>
        <taxon>Halonatronomonas</taxon>
    </lineage>
</organism>
<evidence type="ECO:0000256" key="1">
    <source>
        <dbReference type="SAM" id="MobiDB-lite"/>
    </source>
</evidence>
<evidence type="ECO:0000256" key="2">
    <source>
        <dbReference type="SAM" id="SignalP"/>
    </source>
</evidence>